<protein>
    <submittedName>
        <fullName evidence="1">Uncharacterized protein</fullName>
    </submittedName>
</protein>
<evidence type="ECO:0000313" key="1">
    <source>
        <dbReference type="EMBL" id="CCI36015.1"/>
    </source>
</evidence>
<sequence>MVRSSRSLAGLCLRIYFTHQTQESRYNYKSPPQQFEDRSNSYPIFTIKNQALSHVNDYDQPRAEFEEVQGFWFTQALKPEDVTQLLLSNSSESHLTLYSEDKLTSRRISHDF</sequence>
<proteinExistence type="predicted"/>
<dbReference type="EMBL" id="CAIQ01000133">
    <property type="protein sequence ID" value="CCI36015.1"/>
    <property type="molecule type" value="Genomic_DNA"/>
</dbReference>
<reference evidence="1 2" key="1">
    <citation type="submission" date="2012-04" db="EMBL/GenBank/DDBJ databases">
        <authorList>
            <person name="Genoscope - CEA"/>
        </authorList>
    </citation>
    <scope>NUCLEOTIDE SEQUENCE [LARGE SCALE GENOMIC DNA]</scope>
    <source>
        <strain evidence="1 2">9701</strain>
    </source>
</reference>
<accession>I4INZ1</accession>
<organism evidence="1 2">
    <name type="scientific">Microcystis aeruginosa PCC 9701</name>
    <dbReference type="NCBI Taxonomy" id="721123"/>
    <lineage>
        <taxon>Bacteria</taxon>
        <taxon>Bacillati</taxon>
        <taxon>Cyanobacteriota</taxon>
        <taxon>Cyanophyceae</taxon>
        <taxon>Oscillatoriophycideae</taxon>
        <taxon>Chroococcales</taxon>
        <taxon>Microcystaceae</taxon>
        <taxon>Microcystis</taxon>
    </lineage>
</organism>
<evidence type="ECO:0000313" key="2">
    <source>
        <dbReference type="Proteomes" id="UP000004047"/>
    </source>
</evidence>
<dbReference type="Proteomes" id="UP000004047">
    <property type="component" value="Unassembled WGS sequence"/>
</dbReference>
<gene>
    <name evidence="1" type="ORF">MICAK_2180011</name>
</gene>
<comment type="caution">
    <text evidence="1">The sequence shown here is derived from an EMBL/GenBank/DDBJ whole genome shotgun (WGS) entry which is preliminary data.</text>
</comment>
<dbReference type="HOGENOM" id="CLU_2142982_0_0_3"/>
<dbReference type="AlphaFoldDB" id="I4INZ1"/>
<name>I4INZ1_MICAE</name>